<comment type="function">
    <text evidence="4 7">Involved in protein N-glycosylation. Essential for the second step of the dolichol-linked oligosaccharide pathway.</text>
</comment>
<feature type="domain" description="Glycosyl transferase family 28 C-terminal" evidence="10">
    <location>
        <begin position="382"/>
        <end position="540"/>
    </location>
</feature>
<proteinExistence type="inferred from homology"/>
<dbReference type="SUPFAM" id="SSF53756">
    <property type="entry name" value="UDP-Glycosyltransferase/glycogen phosphorylase"/>
    <property type="match status" value="1"/>
</dbReference>
<evidence type="ECO:0000313" key="12">
    <source>
        <dbReference type="Proteomes" id="UP000011096"/>
    </source>
</evidence>
<dbReference type="GeneID" id="43604730"/>
<evidence type="ECO:0000256" key="7">
    <source>
        <dbReference type="RuleBase" id="RU362128"/>
    </source>
</evidence>
<protein>
    <recommendedName>
        <fullName evidence="3 7">UDP-N-acetylglucosamine transferase subunit ALG13</fullName>
        <ecNumber evidence="2 7">2.4.1.141</ecNumber>
    </recommendedName>
    <alternativeName>
        <fullName evidence="5 7">Asparagine-linked glycosylation protein 13</fullName>
    </alternativeName>
</protein>
<dbReference type="InterPro" id="IPR007235">
    <property type="entry name" value="Glyco_trans_28_C"/>
</dbReference>
<dbReference type="AlphaFoldDB" id="A0A7J6IF05"/>
<keyword evidence="7" id="KW-0328">Glycosyltransferase</keyword>
<comment type="caution">
    <text evidence="11">The sequence shown here is derived from an EMBL/GenBank/DDBJ whole genome shotgun (WGS) entry which is preliminary data.</text>
</comment>
<evidence type="ECO:0000256" key="5">
    <source>
        <dbReference type="ARBA" id="ARBA00032061"/>
    </source>
</evidence>
<sequence>MDRPASVPFTVRVLDDGFNHATTPARASPPGAFGDLLPATSRAQHDHITVPRADDPEFLGRELFVRRLNDVQDLLWICGRPMPPRPLHYQLLTSREIHVTENPELHLVWAKNRIFVKPIPRWLLDPDFWAAHLLVTTTTTDDGTSSSDGKRHQPDPRRELVACALGFLFSYTALVAYESDFRIAVEKGLMPPQVSWDRWRALSAQIVQNHCYASVNPRYWYGELRLSRLNKIYRVRLGYLLRGYSKVASHAVYEDLLRDNFAALAAVLGYVVIVLTAMQVGLATDQLVGDKLFQSVSYGFTVFSILAPLIACFGIVAIVVVMFCTTYLIQRHWKALTSSTHSPNIAHRARSRNITNLLLFQQTLSLPHLIMSAENPKLERHCLVTVGATARFTQLLTEVVSPTFLDFLVGDRYTHLTLQCGKDYEHFSRNILSTLVPRWPTLEITAFDFVDDLTVEMTKCQAATGRERGVVICHAGTGTILDGMRVNVPLVVVPNPTLKDNHQVELAEEIQRQGYGIWGHLGDISYALEQLVLQLDKTKVQFKPHSVKEDAEPLNVDLWQVTSAMLGRYAVETPQPTNRTGAGNGGSGEVQREEVAQMTMG</sequence>
<name>A0A7J6IF05_COLFN</name>
<evidence type="ECO:0000256" key="9">
    <source>
        <dbReference type="SAM" id="Phobius"/>
    </source>
</evidence>
<dbReference type="Pfam" id="PF20246">
    <property type="entry name" value="DUF6601"/>
    <property type="match status" value="1"/>
</dbReference>
<evidence type="ECO:0000256" key="4">
    <source>
        <dbReference type="ARBA" id="ARBA00024804"/>
    </source>
</evidence>
<dbReference type="Proteomes" id="UP000011096">
    <property type="component" value="Unassembled WGS sequence"/>
</dbReference>
<keyword evidence="9" id="KW-0812">Transmembrane</keyword>
<keyword evidence="9" id="KW-1133">Transmembrane helix</keyword>
<gene>
    <name evidence="11" type="primary">alg13</name>
    <name evidence="7" type="synonym">ALG13</name>
    <name evidence="11" type="ORF">CGGC5_v015693</name>
</gene>
<dbReference type="OrthoDB" id="5086500at2759"/>
<dbReference type="Gene3D" id="3.40.50.2000">
    <property type="entry name" value="Glycogen Phosphorylase B"/>
    <property type="match status" value="1"/>
</dbReference>
<dbReference type="GO" id="GO:0005783">
    <property type="term" value="C:endoplasmic reticulum"/>
    <property type="evidence" value="ECO:0007669"/>
    <property type="project" value="UniProtKB-SubCell"/>
</dbReference>
<keyword evidence="7 11" id="KW-0808">Transferase</keyword>
<dbReference type="EC" id="2.4.1.141" evidence="2 7"/>
<reference evidence="11 12" key="1">
    <citation type="submission" date="2012-08" db="EMBL/GenBank/DDBJ databases">
        <authorList>
            <person name="Gan P.H.P."/>
            <person name="Ikeda K."/>
            <person name="Irieda H."/>
            <person name="Narusaka M."/>
            <person name="O'Connell R.J."/>
            <person name="Narusaka Y."/>
            <person name="Takano Y."/>
            <person name="Kubo Y."/>
            <person name="Shirasu K."/>
        </authorList>
    </citation>
    <scope>NUCLEOTIDE SEQUENCE [LARGE SCALE GENOMIC DNA]</scope>
    <source>
        <strain evidence="11 12">Nara gc5</strain>
    </source>
</reference>
<dbReference type="PANTHER" id="PTHR34414:SF1">
    <property type="entry name" value="SUBTILISIN-LIKE SERINE PROTEASE"/>
    <property type="match status" value="1"/>
</dbReference>
<comment type="similarity">
    <text evidence="7">Belongs to the glycosyltransferase 28 family.</text>
</comment>
<evidence type="ECO:0000256" key="8">
    <source>
        <dbReference type="SAM" id="MobiDB-lite"/>
    </source>
</evidence>
<dbReference type="EMBL" id="ANPB02000010">
    <property type="protein sequence ID" value="KAF4474913.1"/>
    <property type="molecule type" value="Genomic_DNA"/>
</dbReference>
<keyword evidence="9" id="KW-0472">Membrane</keyword>
<evidence type="ECO:0000256" key="2">
    <source>
        <dbReference type="ARBA" id="ARBA00012614"/>
    </source>
</evidence>
<dbReference type="GO" id="GO:0004577">
    <property type="term" value="F:N-acetylglucosaminyldiphosphodolichol N-acetylglucosaminyltransferase activity"/>
    <property type="evidence" value="ECO:0007669"/>
    <property type="project" value="UniProtKB-EC"/>
</dbReference>
<evidence type="ECO:0000259" key="10">
    <source>
        <dbReference type="Pfam" id="PF04101"/>
    </source>
</evidence>
<dbReference type="InterPro" id="IPR046536">
    <property type="entry name" value="DUF6601"/>
</dbReference>
<dbReference type="Pfam" id="PF04101">
    <property type="entry name" value="Glyco_tran_28_C"/>
    <property type="match status" value="1"/>
</dbReference>
<comment type="catalytic activity">
    <reaction evidence="6">
        <text>an N-acetyl-alpha-D-glucosaminyl-diphospho-di-trans,poly-cis-dolichol + UDP-N-acetyl-alpha-D-glucosamine = an N,N'-diacetylchitobiosyl-diphospho-di-trans,poly-cis-dolichol + UDP + H(+)</text>
        <dbReference type="Rhea" id="RHEA:23380"/>
        <dbReference type="Rhea" id="RHEA-COMP:19507"/>
        <dbReference type="Rhea" id="RHEA-COMP:19510"/>
        <dbReference type="ChEBI" id="CHEBI:15378"/>
        <dbReference type="ChEBI" id="CHEBI:57269"/>
        <dbReference type="ChEBI" id="CHEBI:57705"/>
        <dbReference type="ChEBI" id="CHEBI:58223"/>
        <dbReference type="ChEBI" id="CHEBI:58427"/>
        <dbReference type="EC" id="2.4.1.141"/>
    </reaction>
</comment>
<feature type="transmembrane region" description="Helical" evidence="9">
    <location>
        <begin position="261"/>
        <end position="284"/>
    </location>
</feature>
<comment type="subcellular location">
    <subcellularLocation>
        <location evidence="7">Endoplasmic reticulum</location>
    </subcellularLocation>
</comment>
<accession>A0A7J6IF05</accession>
<dbReference type="RefSeq" id="XP_031882363.1">
    <property type="nucleotide sequence ID" value="XM_032020518.1"/>
</dbReference>
<evidence type="ECO:0000256" key="6">
    <source>
        <dbReference type="ARBA" id="ARBA00048184"/>
    </source>
</evidence>
<feature type="transmembrane region" description="Helical" evidence="9">
    <location>
        <begin position="296"/>
        <end position="329"/>
    </location>
</feature>
<dbReference type="InParanoid" id="A0A7J6IF05"/>
<keyword evidence="7" id="KW-0256">Endoplasmic reticulum</keyword>
<evidence type="ECO:0000256" key="3">
    <source>
        <dbReference type="ARBA" id="ARBA00017468"/>
    </source>
</evidence>
<evidence type="ECO:0000313" key="11">
    <source>
        <dbReference type="EMBL" id="KAF4474913.1"/>
    </source>
</evidence>
<feature type="region of interest" description="Disordered" evidence="8">
    <location>
        <begin position="573"/>
        <end position="601"/>
    </location>
</feature>
<reference evidence="11 12" key="2">
    <citation type="submission" date="2020-04" db="EMBL/GenBank/DDBJ databases">
        <title>Genome sequencing and assembly of multiple isolates from the Colletotrichum gloeosporioides species complex.</title>
        <authorList>
            <person name="Gan P."/>
            <person name="Shirasu K."/>
        </authorList>
    </citation>
    <scope>NUCLEOTIDE SEQUENCE [LARGE SCALE GENOMIC DNA]</scope>
    <source>
        <strain evidence="11 12">Nara gc5</strain>
    </source>
</reference>
<comment type="subunit">
    <text evidence="1 7">Heterodimer with ALG14 to form a functional enzyme.</text>
</comment>
<evidence type="ECO:0000256" key="1">
    <source>
        <dbReference type="ARBA" id="ARBA00011198"/>
    </source>
</evidence>
<organism evidence="11 12">
    <name type="scientific">Colletotrichum fructicola (strain Nara gc5)</name>
    <name type="common">Anthracnose fungus</name>
    <name type="synonym">Colletotrichum gloeosporioides (strain Nara gc5)</name>
    <dbReference type="NCBI Taxonomy" id="1213859"/>
    <lineage>
        <taxon>Eukaryota</taxon>
        <taxon>Fungi</taxon>
        <taxon>Dikarya</taxon>
        <taxon>Ascomycota</taxon>
        <taxon>Pezizomycotina</taxon>
        <taxon>Sordariomycetes</taxon>
        <taxon>Hypocreomycetidae</taxon>
        <taxon>Glomerellales</taxon>
        <taxon>Glomerellaceae</taxon>
        <taxon>Colletotrichum</taxon>
        <taxon>Colletotrichum gloeosporioides species complex</taxon>
    </lineage>
</organism>
<dbReference type="PANTHER" id="PTHR34414">
    <property type="entry name" value="HET DOMAIN-CONTAINING PROTEIN-RELATED"/>
    <property type="match status" value="1"/>
</dbReference>
<keyword evidence="12" id="KW-1185">Reference proteome</keyword>